<feature type="region of interest" description="Disordered" evidence="1">
    <location>
        <begin position="85"/>
        <end position="109"/>
    </location>
</feature>
<dbReference type="OrthoDB" id="210514at2157"/>
<proteinExistence type="predicted"/>
<reference evidence="2 3" key="1">
    <citation type="journal article" date="2014" name="PLoS Genet.">
        <title>Phylogenetically driven sequencing of extremely halophilic archaea reveals strategies for static and dynamic osmo-response.</title>
        <authorList>
            <person name="Becker E.A."/>
            <person name="Seitzer P.M."/>
            <person name="Tritt A."/>
            <person name="Larsen D."/>
            <person name="Krusor M."/>
            <person name="Yao A.I."/>
            <person name="Wu D."/>
            <person name="Madern D."/>
            <person name="Eisen J.A."/>
            <person name="Darling A.E."/>
            <person name="Facciotti M.T."/>
        </authorList>
    </citation>
    <scope>NUCLEOTIDE SEQUENCE [LARGE SCALE GENOMIC DNA]</scope>
    <source>
        <strain evidence="2 3">100A6</strain>
    </source>
</reference>
<evidence type="ECO:0000256" key="1">
    <source>
        <dbReference type="SAM" id="MobiDB-lite"/>
    </source>
</evidence>
<name>M0LVP6_9EURY</name>
<evidence type="ECO:0008006" key="4">
    <source>
        <dbReference type="Google" id="ProtNLM"/>
    </source>
</evidence>
<protein>
    <recommendedName>
        <fullName evidence="4">PRC-barrel domain-containing protein</fullName>
    </recommendedName>
</protein>
<dbReference type="RefSeq" id="WP_007694101.1">
    <property type="nucleotide sequence ID" value="NZ_AJRK01000039.1"/>
</dbReference>
<dbReference type="PATRIC" id="fig|1132509.6.peg.2686"/>
<comment type="caution">
    <text evidence="2">The sequence shown here is derived from an EMBL/GenBank/DDBJ whole genome shotgun (WGS) entry which is preliminary data.</text>
</comment>
<evidence type="ECO:0000313" key="2">
    <source>
        <dbReference type="EMBL" id="EMA37652.1"/>
    </source>
</evidence>
<evidence type="ECO:0000313" key="3">
    <source>
        <dbReference type="Proteomes" id="UP000011566"/>
    </source>
</evidence>
<dbReference type="Proteomes" id="UP000011566">
    <property type="component" value="Unassembled WGS sequence"/>
</dbReference>
<organism evidence="2 3">
    <name type="scientific">Halococcus hamelinensis 100A6</name>
    <dbReference type="NCBI Taxonomy" id="1132509"/>
    <lineage>
        <taxon>Archaea</taxon>
        <taxon>Methanobacteriati</taxon>
        <taxon>Methanobacteriota</taxon>
        <taxon>Stenosarchaea group</taxon>
        <taxon>Halobacteria</taxon>
        <taxon>Halobacteriales</taxon>
        <taxon>Halococcaceae</taxon>
        <taxon>Halococcus</taxon>
    </lineage>
</organism>
<keyword evidence="3" id="KW-1185">Reference proteome</keyword>
<gene>
    <name evidence="2" type="ORF">C447_11790</name>
</gene>
<sequence length="109" mass="11551">MGTVTEDDVGKPILTAEGQSIGTLGGVDGPTMYIDVDDDIDAGLLSDMKIAEITGIKADGETLAGAPLASVADVTDEEIRFWPSYAAESEHESVSYEDIPEEDSHTEDF</sequence>
<accession>M0LVP6</accession>
<dbReference type="AlphaFoldDB" id="M0LVP6"/>
<dbReference type="EMBL" id="AOMB01000033">
    <property type="protein sequence ID" value="EMA37652.1"/>
    <property type="molecule type" value="Genomic_DNA"/>
</dbReference>